<reference evidence="2" key="1">
    <citation type="submission" date="2021-02" db="EMBL/GenBank/DDBJ databases">
        <authorList>
            <person name="Nowell W R."/>
        </authorList>
    </citation>
    <scope>NUCLEOTIDE SEQUENCE</scope>
</reference>
<dbReference type="AlphaFoldDB" id="A0A8S3H4W4"/>
<dbReference type="GO" id="GO:0030001">
    <property type="term" value="P:metal ion transport"/>
    <property type="evidence" value="ECO:0007669"/>
    <property type="project" value="TreeGrafter"/>
</dbReference>
<evidence type="ECO:0000313" key="3">
    <source>
        <dbReference type="Proteomes" id="UP000676336"/>
    </source>
</evidence>
<organism evidence="2 3">
    <name type="scientific">Rotaria magnacalcarata</name>
    <dbReference type="NCBI Taxonomy" id="392030"/>
    <lineage>
        <taxon>Eukaryota</taxon>
        <taxon>Metazoa</taxon>
        <taxon>Spiralia</taxon>
        <taxon>Gnathifera</taxon>
        <taxon>Rotifera</taxon>
        <taxon>Eurotatoria</taxon>
        <taxon>Bdelloidea</taxon>
        <taxon>Philodinida</taxon>
        <taxon>Philodinidae</taxon>
        <taxon>Rotaria</taxon>
    </lineage>
</organism>
<dbReference type="Pfam" id="PF18139">
    <property type="entry name" value="LSDAT_euk"/>
    <property type="match status" value="1"/>
</dbReference>
<dbReference type="EMBL" id="CAJOBI010316395">
    <property type="protein sequence ID" value="CAF5177638.1"/>
    <property type="molecule type" value="Genomic_DNA"/>
</dbReference>
<sequence>MATGQTSNFLVDNVNKILSVYVPSYGRQGVSKLLTSMGVKSYGTITFPDNKSHQAEFIRIPADVSVMDVKKFLNQDWYSERPSLVISITGGAKEYKMQQKVLRAFRRGLLKVARTTGIEKLNNFI</sequence>
<dbReference type="PANTHER" id="PTHR13800">
    <property type="entry name" value="TRANSIENT RECEPTOR POTENTIAL CATION CHANNEL, SUBFAMILY M, MEMBER 6"/>
    <property type="match status" value="1"/>
</dbReference>
<dbReference type="GO" id="GO:0005261">
    <property type="term" value="F:monoatomic cation channel activity"/>
    <property type="evidence" value="ECO:0007669"/>
    <property type="project" value="TreeGrafter"/>
</dbReference>
<dbReference type="InterPro" id="IPR050927">
    <property type="entry name" value="TRPM"/>
</dbReference>
<dbReference type="GO" id="GO:0005886">
    <property type="term" value="C:plasma membrane"/>
    <property type="evidence" value="ECO:0007669"/>
    <property type="project" value="TreeGrafter"/>
</dbReference>
<evidence type="ECO:0000313" key="2">
    <source>
        <dbReference type="EMBL" id="CAF5177638.1"/>
    </source>
</evidence>
<name>A0A8S3H4W4_9BILA</name>
<feature type="domain" description="TRPM SLOG" evidence="1">
    <location>
        <begin position="55"/>
        <end position="117"/>
    </location>
</feature>
<dbReference type="InterPro" id="IPR041491">
    <property type="entry name" value="TRPM_SLOG"/>
</dbReference>
<proteinExistence type="predicted"/>
<comment type="caution">
    <text evidence="2">The sequence shown here is derived from an EMBL/GenBank/DDBJ whole genome shotgun (WGS) entry which is preliminary data.</text>
</comment>
<dbReference type="Proteomes" id="UP000676336">
    <property type="component" value="Unassembled WGS sequence"/>
</dbReference>
<protein>
    <recommendedName>
        <fullName evidence="1">TRPM SLOG domain-containing protein</fullName>
    </recommendedName>
</protein>
<dbReference type="PANTHER" id="PTHR13800:SF1">
    <property type="entry name" value="TRANSIENT RECEPTOR POTENTIAL CATION CHANNEL TRPM"/>
    <property type="match status" value="1"/>
</dbReference>
<gene>
    <name evidence="2" type="ORF">SMN809_LOCUS67950</name>
</gene>
<evidence type="ECO:0000259" key="1">
    <source>
        <dbReference type="Pfam" id="PF18139"/>
    </source>
</evidence>
<accession>A0A8S3H4W4</accession>